<sequence>MRRAEGSRDRRDGAAAIARDRGFRLDASHVGPREERESARPSGPLTGALRLGVGTMERESPLNRTGAPHFS</sequence>
<feature type="compositionally biased region" description="Basic and acidic residues" evidence="1">
    <location>
        <begin position="1"/>
        <end position="39"/>
    </location>
</feature>
<evidence type="ECO:0000256" key="1">
    <source>
        <dbReference type="SAM" id="MobiDB-lite"/>
    </source>
</evidence>
<dbReference type="EMBL" id="JANPWB010000007">
    <property type="protein sequence ID" value="KAJ1172872.1"/>
    <property type="molecule type" value="Genomic_DNA"/>
</dbReference>
<comment type="caution">
    <text evidence="2">The sequence shown here is derived from an EMBL/GenBank/DDBJ whole genome shotgun (WGS) entry which is preliminary data.</text>
</comment>
<protein>
    <submittedName>
        <fullName evidence="2">Uncharacterized protein</fullName>
    </submittedName>
</protein>
<dbReference type="AlphaFoldDB" id="A0AAV7T8Q3"/>
<keyword evidence="3" id="KW-1185">Reference proteome</keyword>
<reference evidence="2" key="1">
    <citation type="journal article" date="2022" name="bioRxiv">
        <title>Sequencing and chromosome-scale assembly of the giantPleurodeles waltlgenome.</title>
        <authorList>
            <person name="Brown T."/>
            <person name="Elewa A."/>
            <person name="Iarovenko S."/>
            <person name="Subramanian E."/>
            <person name="Araus A.J."/>
            <person name="Petzold A."/>
            <person name="Susuki M."/>
            <person name="Suzuki K.-i.T."/>
            <person name="Hayashi T."/>
            <person name="Toyoda A."/>
            <person name="Oliveira C."/>
            <person name="Osipova E."/>
            <person name="Leigh N.D."/>
            <person name="Simon A."/>
            <person name="Yun M.H."/>
        </authorList>
    </citation>
    <scope>NUCLEOTIDE SEQUENCE</scope>
    <source>
        <strain evidence="2">20211129_DDA</strain>
        <tissue evidence="2">Liver</tissue>
    </source>
</reference>
<gene>
    <name evidence="2" type="ORF">NDU88_004714</name>
</gene>
<proteinExistence type="predicted"/>
<evidence type="ECO:0000313" key="3">
    <source>
        <dbReference type="Proteomes" id="UP001066276"/>
    </source>
</evidence>
<evidence type="ECO:0000313" key="2">
    <source>
        <dbReference type="EMBL" id="KAJ1172872.1"/>
    </source>
</evidence>
<feature type="region of interest" description="Disordered" evidence="1">
    <location>
        <begin position="1"/>
        <end position="71"/>
    </location>
</feature>
<organism evidence="2 3">
    <name type="scientific">Pleurodeles waltl</name>
    <name type="common">Iberian ribbed newt</name>
    <dbReference type="NCBI Taxonomy" id="8319"/>
    <lineage>
        <taxon>Eukaryota</taxon>
        <taxon>Metazoa</taxon>
        <taxon>Chordata</taxon>
        <taxon>Craniata</taxon>
        <taxon>Vertebrata</taxon>
        <taxon>Euteleostomi</taxon>
        <taxon>Amphibia</taxon>
        <taxon>Batrachia</taxon>
        <taxon>Caudata</taxon>
        <taxon>Salamandroidea</taxon>
        <taxon>Salamandridae</taxon>
        <taxon>Pleurodelinae</taxon>
        <taxon>Pleurodeles</taxon>
    </lineage>
</organism>
<accession>A0AAV7T8Q3</accession>
<name>A0AAV7T8Q3_PLEWA</name>
<dbReference type="Proteomes" id="UP001066276">
    <property type="component" value="Chromosome 4_1"/>
</dbReference>